<accession>A0A3A8A7P3</accession>
<dbReference type="RefSeq" id="WP_109768451.1">
    <property type="nucleotide sequence ID" value="NZ_QFWV02000009.1"/>
</dbReference>
<keyword evidence="6" id="KW-0812">Transmembrane</keyword>
<evidence type="ECO:0000313" key="9">
    <source>
        <dbReference type="Proteomes" id="UP000246132"/>
    </source>
</evidence>
<name>A0A3A8A7P3_9HYPH</name>
<organism evidence="8 9">
    <name type="scientific">Oceaniradius stylonematis</name>
    <dbReference type="NCBI Taxonomy" id="2184161"/>
    <lineage>
        <taxon>Bacteria</taxon>
        <taxon>Pseudomonadati</taxon>
        <taxon>Pseudomonadota</taxon>
        <taxon>Alphaproteobacteria</taxon>
        <taxon>Hyphomicrobiales</taxon>
        <taxon>Ahrensiaceae</taxon>
        <taxon>Oceaniradius</taxon>
    </lineage>
</organism>
<dbReference type="Gene3D" id="3.50.50.60">
    <property type="entry name" value="FAD/NAD(P)-binding domain"/>
    <property type="match status" value="2"/>
</dbReference>
<evidence type="ECO:0000256" key="3">
    <source>
        <dbReference type="ARBA" id="ARBA00022746"/>
    </source>
</evidence>
<keyword evidence="9" id="KW-1185">Reference proteome</keyword>
<proteinExistence type="inferred from homology"/>
<dbReference type="GO" id="GO:0016491">
    <property type="term" value="F:oxidoreductase activity"/>
    <property type="evidence" value="ECO:0007669"/>
    <property type="project" value="UniProtKB-KW"/>
</dbReference>
<keyword evidence="4 5" id="KW-0560">Oxidoreductase</keyword>
<feature type="transmembrane region" description="Helical" evidence="6">
    <location>
        <begin position="12"/>
        <end position="31"/>
    </location>
</feature>
<dbReference type="Pfam" id="PF01593">
    <property type="entry name" value="Amino_oxidase"/>
    <property type="match status" value="1"/>
</dbReference>
<dbReference type="NCBIfam" id="NF045637">
    <property type="entry name" value="carotdesatCrtDProt"/>
    <property type="match status" value="1"/>
</dbReference>
<dbReference type="PANTHER" id="PTHR43734">
    <property type="entry name" value="PHYTOENE DESATURASE"/>
    <property type="match status" value="1"/>
</dbReference>
<comment type="pathway">
    <text evidence="1 5">Carotenoid biosynthesis.</text>
</comment>
<protein>
    <submittedName>
        <fullName evidence="8">Phytoene desaturase</fullName>
    </submittedName>
</protein>
<reference evidence="8 9" key="1">
    <citation type="journal article" date="2018" name="Int. J. Syst. Bacteriol.">
        <title>Oceaniradius stylonemae gen. nov., sp. nov., isolated from a red alga, Stylonema cornu-cervi.</title>
        <authorList>
            <person name="Jeong S."/>
        </authorList>
    </citation>
    <scope>NUCLEOTIDE SEQUENCE [LARGE SCALE GENOMIC DNA]</scope>
    <source>
        <strain evidence="8 9">StC1</strain>
    </source>
</reference>
<dbReference type="NCBIfam" id="TIGR02734">
    <property type="entry name" value="crtI_fam"/>
    <property type="match status" value="1"/>
</dbReference>
<evidence type="ECO:0000313" key="8">
    <source>
        <dbReference type="EMBL" id="RKF05378.1"/>
    </source>
</evidence>
<dbReference type="PANTHER" id="PTHR43734:SF7">
    <property type="entry name" value="4,4'-DIAPONEUROSPORENE OXYGENASE"/>
    <property type="match status" value="1"/>
</dbReference>
<comment type="similarity">
    <text evidence="2 5">Belongs to the carotenoid/retinoid oxidoreductase family.</text>
</comment>
<evidence type="ECO:0000256" key="1">
    <source>
        <dbReference type="ARBA" id="ARBA00004829"/>
    </source>
</evidence>
<evidence type="ECO:0000256" key="4">
    <source>
        <dbReference type="ARBA" id="ARBA00023002"/>
    </source>
</evidence>
<keyword evidence="3 5" id="KW-0125">Carotenoid biosynthesis</keyword>
<dbReference type="InterPro" id="IPR054841">
    <property type="entry name" value="carotdesatCrtD"/>
</dbReference>
<evidence type="ECO:0000256" key="2">
    <source>
        <dbReference type="ARBA" id="ARBA00006046"/>
    </source>
</evidence>
<dbReference type="InterPro" id="IPR014105">
    <property type="entry name" value="Carotenoid/retinoid_OxRdtase"/>
</dbReference>
<dbReference type="Proteomes" id="UP000246132">
    <property type="component" value="Unassembled WGS sequence"/>
</dbReference>
<dbReference type="GO" id="GO:0016117">
    <property type="term" value="P:carotenoid biosynthetic process"/>
    <property type="evidence" value="ECO:0007669"/>
    <property type="project" value="UniProtKB-KW"/>
</dbReference>
<keyword evidence="6" id="KW-1133">Transmembrane helix</keyword>
<dbReference type="InterPro" id="IPR002937">
    <property type="entry name" value="Amino_oxidase"/>
</dbReference>
<dbReference type="OrthoDB" id="9774675at2"/>
<dbReference type="EMBL" id="QFWV02000009">
    <property type="protein sequence ID" value="RKF05378.1"/>
    <property type="molecule type" value="Genomic_DNA"/>
</dbReference>
<feature type="domain" description="Amine oxidase" evidence="7">
    <location>
        <begin position="17"/>
        <end position="500"/>
    </location>
</feature>
<sequence>MSRHAQRERIIVIGAGMGGLAAAIGLAGHGYDVLVLEKEAAPGGKARHVMVGDAAIDGGPTVFTMKWVFDRLLEGSGQRLEDVVDIGMAKVLARHFWTDGTRLDLHADIDRSAEAIAAFSDDANAAGYRRFCADSRRMFETLKEPFMADQRPNMAQFLWRIGPLSIHRHLALRPFQTIWSALGGYFPDPRLRQLFARYSTYVGSSPFMTPATLMLVAHVEQDGVWMVDGGMHALAKGLVRLGEARGVRYRFGAGVSRIVTREDRIVTGVVLDGGEAIEASAVVFNGDVSALANGALGTAALAAKCKPVTPAERSLSAMAWTGLMTVPEFPLVHHNVFFSPDYADEFGAIFERRATTAAPTAYICAQDRASDGTLSPEARARGTERVLMLINAPGDGDMTEYDDQEADKCLTLTLDQLSRCGLHIDRTALEARVTTPASFNRLFPGSGGALYGRASHGWMASFRRPGARTALKGLYLAGGSVHPGPGVPMATLSGMLAADAFLSDRFSTPSFPAAAISGGMSME</sequence>
<evidence type="ECO:0000259" key="7">
    <source>
        <dbReference type="Pfam" id="PF01593"/>
    </source>
</evidence>
<dbReference type="InterPro" id="IPR036188">
    <property type="entry name" value="FAD/NAD-bd_sf"/>
</dbReference>
<gene>
    <name evidence="8" type="primary">crtI</name>
    <name evidence="8" type="ORF">DEM25_016370</name>
</gene>
<keyword evidence="6" id="KW-0472">Membrane</keyword>
<evidence type="ECO:0000256" key="5">
    <source>
        <dbReference type="RuleBase" id="RU362075"/>
    </source>
</evidence>
<dbReference type="SUPFAM" id="SSF51905">
    <property type="entry name" value="FAD/NAD(P)-binding domain"/>
    <property type="match status" value="1"/>
</dbReference>
<evidence type="ECO:0000256" key="6">
    <source>
        <dbReference type="SAM" id="Phobius"/>
    </source>
</evidence>
<dbReference type="AlphaFoldDB" id="A0A3A8A7P3"/>
<comment type="caution">
    <text evidence="8">The sequence shown here is derived from an EMBL/GenBank/DDBJ whole genome shotgun (WGS) entry which is preliminary data.</text>
</comment>